<evidence type="ECO:0000313" key="1">
    <source>
        <dbReference type="EMBL" id="WVX47441.1"/>
    </source>
</evidence>
<keyword evidence="2" id="KW-1185">Reference proteome</keyword>
<protein>
    <submittedName>
        <fullName evidence="1">Uncharacterized protein</fullName>
    </submittedName>
</protein>
<gene>
    <name evidence="1" type="ORF">ROLI_005080</name>
</gene>
<reference evidence="2" key="1">
    <citation type="submission" date="2024-01" db="EMBL/GenBank/DDBJ databases">
        <title>Roseobacter fucihabitans sp. nov., isolated from the brown alga Fucus spiralis.</title>
        <authorList>
            <person name="Hahnke S."/>
            <person name="Berger M."/>
            <person name="Schlingloff A."/>
            <person name="Athale I."/>
            <person name="Neumann-Schaal M."/>
            <person name="Adenaya A."/>
            <person name="Poehlein A."/>
            <person name="Daniel R."/>
            <person name="Pertersen J."/>
            <person name="Brinkhoff T."/>
        </authorList>
    </citation>
    <scope>NUCLEOTIDE SEQUENCE [LARGE SCALE GENOMIC DNA]</scope>
    <source>
        <strain evidence="2">B14</strain>
    </source>
</reference>
<dbReference type="Proteomes" id="UP001318682">
    <property type="component" value="Chromosome"/>
</dbReference>
<dbReference type="EMBL" id="CP143423">
    <property type="protein sequence ID" value="WVX47441.1"/>
    <property type="molecule type" value="Genomic_DNA"/>
</dbReference>
<accession>A0ABZ2BQ28</accession>
<dbReference type="RefSeq" id="WP_187429106.1">
    <property type="nucleotide sequence ID" value="NZ_CP143423.1"/>
</dbReference>
<name>A0ABZ2BQ28_9RHOB</name>
<evidence type="ECO:0000313" key="2">
    <source>
        <dbReference type="Proteomes" id="UP001318682"/>
    </source>
</evidence>
<organism evidence="1 2">
    <name type="scientific">Roseobacter fucihabitans</name>
    <dbReference type="NCBI Taxonomy" id="1537242"/>
    <lineage>
        <taxon>Bacteria</taxon>
        <taxon>Pseudomonadati</taxon>
        <taxon>Pseudomonadota</taxon>
        <taxon>Alphaproteobacteria</taxon>
        <taxon>Rhodobacterales</taxon>
        <taxon>Roseobacteraceae</taxon>
        <taxon>Roseobacter</taxon>
    </lineage>
</organism>
<sequence>MPDITQKYWNTETNAIMALPADRPHRPANAETTIATVTSAISAMSPVMALGC</sequence>
<proteinExistence type="predicted"/>